<protein>
    <submittedName>
        <fullName evidence="1">EthD domain-containing protein</fullName>
    </submittedName>
</protein>
<comment type="caution">
    <text evidence="1">The sequence shown here is derived from an EMBL/GenBank/DDBJ whole genome shotgun (WGS) entry which is preliminary data.</text>
</comment>
<evidence type="ECO:0000313" key="1">
    <source>
        <dbReference type="EMBL" id="KAI4865176.1"/>
    </source>
</evidence>
<name>A0ACB9Z0C4_9PEZI</name>
<dbReference type="Proteomes" id="UP001497700">
    <property type="component" value="Unassembled WGS sequence"/>
</dbReference>
<dbReference type="EMBL" id="MU393475">
    <property type="protein sequence ID" value="KAI4865176.1"/>
    <property type="molecule type" value="Genomic_DNA"/>
</dbReference>
<accession>A0ACB9Z0C4</accession>
<keyword evidence="2" id="KW-1185">Reference proteome</keyword>
<proteinExistence type="predicted"/>
<gene>
    <name evidence="1" type="ORF">F4820DRAFT_448256</name>
</gene>
<sequence length="126" mass="14883">MTFKVLIVGHRLPGVSPAQFKRHYERHMSHIQEMAGAHFPQSHTRRYIQRTDGENATVLVGSQTDFDYDVLAEMIFEAEETWKAFYDTLCIEENAKWIEEDEKNFFDRTRVRVVVLGETEITERKM</sequence>
<reference evidence="1 2" key="1">
    <citation type="journal article" date="2022" name="New Phytol.">
        <title>Ecological generalism drives hyperdiversity of secondary metabolite gene clusters in xylarialean endophytes.</title>
        <authorList>
            <person name="Franco M.E.E."/>
            <person name="Wisecaver J.H."/>
            <person name="Arnold A.E."/>
            <person name="Ju Y.M."/>
            <person name="Slot J.C."/>
            <person name="Ahrendt S."/>
            <person name="Moore L.P."/>
            <person name="Eastman K.E."/>
            <person name="Scott K."/>
            <person name="Konkel Z."/>
            <person name="Mondo S.J."/>
            <person name="Kuo A."/>
            <person name="Hayes R.D."/>
            <person name="Haridas S."/>
            <person name="Andreopoulos B."/>
            <person name="Riley R."/>
            <person name="LaButti K."/>
            <person name="Pangilinan J."/>
            <person name="Lipzen A."/>
            <person name="Amirebrahimi M."/>
            <person name="Yan J."/>
            <person name="Adam C."/>
            <person name="Keymanesh K."/>
            <person name="Ng V."/>
            <person name="Louie K."/>
            <person name="Northen T."/>
            <person name="Drula E."/>
            <person name="Henrissat B."/>
            <person name="Hsieh H.M."/>
            <person name="Youens-Clark K."/>
            <person name="Lutzoni F."/>
            <person name="Miadlikowska J."/>
            <person name="Eastwood D.C."/>
            <person name="Hamelin R.C."/>
            <person name="Grigoriev I.V."/>
            <person name="U'Ren J.M."/>
        </authorList>
    </citation>
    <scope>NUCLEOTIDE SEQUENCE [LARGE SCALE GENOMIC DNA]</scope>
    <source>
        <strain evidence="1 2">CBS 119005</strain>
    </source>
</reference>
<evidence type="ECO:0000313" key="2">
    <source>
        <dbReference type="Proteomes" id="UP001497700"/>
    </source>
</evidence>
<organism evidence="1 2">
    <name type="scientific">Hypoxylon rubiginosum</name>
    <dbReference type="NCBI Taxonomy" id="110542"/>
    <lineage>
        <taxon>Eukaryota</taxon>
        <taxon>Fungi</taxon>
        <taxon>Dikarya</taxon>
        <taxon>Ascomycota</taxon>
        <taxon>Pezizomycotina</taxon>
        <taxon>Sordariomycetes</taxon>
        <taxon>Xylariomycetidae</taxon>
        <taxon>Xylariales</taxon>
        <taxon>Hypoxylaceae</taxon>
        <taxon>Hypoxylon</taxon>
    </lineage>
</organism>